<evidence type="ECO:0000313" key="3">
    <source>
        <dbReference type="Proteomes" id="UP000477311"/>
    </source>
</evidence>
<keyword evidence="3" id="KW-1185">Reference proteome</keyword>
<dbReference type="Gene3D" id="3.40.50.2000">
    <property type="entry name" value="Glycogen Phosphorylase B"/>
    <property type="match status" value="2"/>
</dbReference>
<dbReference type="SUPFAM" id="SSF53756">
    <property type="entry name" value="UDP-Glycosyltransferase/glycogen phosphorylase"/>
    <property type="match status" value="1"/>
</dbReference>
<keyword evidence="2" id="KW-0808">Transferase</keyword>
<dbReference type="EMBL" id="JAAKYA010000014">
    <property type="protein sequence ID" value="NGO38321.1"/>
    <property type="molecule type" value="Genomic_DNA"/>
</dbReference>
<sequence length="400" mass="45509">MPGRPLKVAWISYFPVEWLPEAPPDFRAMPRHHPASWQRVLFRAWQDQNPGVELHILALRKQFPRSCTFQIAPATFHCIRTIGGLRAPTLFWYDTWLVRRCLRRLQPDLVHAWGTENGAALIAARLPYAYLVTVQGLMTWYCQVVPNAPVYNRMAAWLERRSLSRAPLVTTESRFAVAFVRDHFAPRRILQIEHAPDPVFHQVVRRPPADRIRIVVNGRFHFAKGTDLLLDALSRLPGEQPWELVHIGAATGSWAQALKTRFPETFWERIRFRSGLTLDEVAEELSRATLLISPTRVDVSPNSVKEAVVAGVPVVGARVGGIPDYVLPEKNGVLFEPGNVDSLLHALRHALQHPQFRRGEVDPDTLRRMRDYLSPATMARRFFEAYTQLAPAAAAQSQNQ</sequence>
<reference evidence="2 3" key="1">
    <citation type="submission" date="2020-02" db="EMBL/GenBank/DDBJ databases">
        <title>Draft genome sequence of Limisphaera ngatamarikiensis NGM72.4T, a thermophilic Verrucomicrobia grouped in subdivision 3.</title>
        <authorList>
            <person name="Carere C.R."/>
            <person name="Steen J."/>
            <person name="Hugenholtz P."/>
            <person name="Stott M.B."/>
        </authorList>
    </citation>
    <scope>NUCLEOTIDE SEQUENCE [LARGE SCALE GENOMIC DNA]</scope>
    <source>
        <strain evidence="2 3">NGM72.4</strain>
    </source>
</reference>
<dbReference type="Pfam" id="PF13579">
    <property type="entry name" value="Glyco_trans_4_4"/>
    <property type="match status" value="1"/>
</dbReference>
<dbReference type="RefSeq" id="WP_165105729.1">
    <property type="nucleotide sequence ID" value="NZ_JAAKYA010000014.1"/>
</dbReference>
<organism evidence="2 3">
    <name type="scientific">Limisphaera ngatamarikiensis</name>
    <dbReference type="NCBI Taxonomy" id="1324935"/>
    <lineage>
        <taxon>Bacteria</taxon>
        <taxon>Pseudomonadati</taxon>
        <taxon>Verrucomicrobiota</taxon>
        <taxon>Verrucomicrobiia</taxon>
        <taxon>Limisphaerales</taxon>
        <taxon>Limisphaeraceae</taxon>
        <taxon>Limisphaera</taxon>
    </lineage>
</organism>
<feature type="domain" description="Glycosyltransferase subfamily 4-like N-terminal" evidence="1">
    <location>
        <begin position="44"/>
        <end position="189"/>
    </location>
</feature>
<protein>
    <submittedName>
        <fullName evidence="2">Glycosyltransferase family 4 protein</fullName>
    </submittedName>
</protein>
<gene>
    <name evidence="2" type="ORF">G4L39_02775</name>
</gene>
<evidence type="ECO:0000259" key="1">
    <source>
        <dbReference type="Pfam" id="PF13579"/>
    </source>
</evidence>
<dbReference type="GO" id="GO:0016758">
    <property type="term" value="F:hexosyltransferase activity"/>
    <property type="evidence" value="ECO:0007669"/>
    <property type="project" value="TreeGrafter"/>
</dbReference>
<dbReference type="InterPro" id="IPR028098">
    <property type="entry name" value="Glyco_trans_4-like_N"/>
</dbReference>
<evidence type="ECO:0000313" key="2">
    <source>
        <dbReference type="EMBL" id="NGO38321.1"/>
    </source>
</evidence>
<dbReference type="Proteomes" id="UP000477311">
    <property type="component" value="Unassembled WGS sequence"/>
</dbReference>
<dbReference type="CDD" id="cd03801">
    <property type="entry name" value="GT4_PimA-like"/>
    <property type="match status" value="1"/>
</dbReference>
<dbReference type="AlphaFoldDB" id="A0A6M1RSK4"/>
<accession>A0A6M1RSK4</accession>
<name>A0A6M1RSK4_9BACT</name>
<proteinExistence type="predicted"/>
<comment type="caution">
    <text evidence="2">The sequence shown here is derived from an EMBL/GenBank/DDBJ whole genome shotgun (WGS) entry which is preliminary data.</text>
</comment>
<dbReference type="Pfam" id="PF13692">
    <property type="entry name" value="Glyco_trans_1_4"/>
    <property type="match status" value="1"/>
</dbReference>
<dbReference type="InterPro" id="IPR050194">
    <property type="entry name" value="Glycosyltransferase_grp1"/>
</dbReference>
<dbReference type="PANTHER" id="PTHR45947:SF3">
    <property type="entry name" value="SULFOQUINOVOSYL TRANSFERASE SQD2"/>
    <property type="match status" value="1"/>
</dbReference>
<dbReference type="PANTHER" id="PTHR45947">
    <property type="entry name" value="SULFOQUINOVOSYL TRANSFERASE SQD2"/>
    <property type="match status" value="1"/>
</dbReference>